<keyword evidence="2" id="KW-1185">Reference proteome</keyword>
<accession>A0ABP8XD80</accession>
<dbReference type="SUPFAM" id="SSF53335">
    <property type="entry name" value="S-adenosyl-L-methionine-dependent methyltransferases"/>
    <property type="match status" value="1"/>
</dbReference>
<sequence length="276" mass="30762">MGAGQMGKAESSVAVATSPWASTVTPEVSRGMRAIAELDDDASCPRHDSLIRLTSYRRTITMSNSDADRLPVKSRHRVKTYGEVFTPRSMVDQMLDLISDDLERDESFVDKTFLEPAAGDGNFLVAILQRKLAAIEDRFDSSLWPRESLFALASIYAIELLEDNHRDAQAALVTEFAKFHASHGTACSPRTDLYRAAAFLMEMNILRGNTLTGRTPGGDEIEFSWWTRQTGDPSMVKREPFTLNSLRDEGAFDFTVYASYEPCQINHVHRKASADA</sequence>
<organism evidence="1 2">
    <name type="scientific">Kocuria gwangalliensis</name>
    <dbReference type="NCBI Taxonomy" id="501592"/>
    <lineage>
        <taxon>Bacteria</taxon>
        <taxon>Bacillati</taxon>
        <taxon>Actinomycetota</taxon>
        <taxon>Actinomycetes</taxon>
        <taxon>Micrococcales</taxon>
        <taxon>Micrococcaceae</taxon>
        <taxon>Kocuria</taxon>
    </lineage>
</organism>
<dbReference type="Gene3D" id="3.40.50.150">
    <property type="entry name" value="Vaccinia Virus protein VP39"/>
    <property type="match status" value="1"/>
</dbReference>
<dbReference type="InterPro" id="IPR029063">
    <property type="entry name" value="SAM-dependent_MTases_sf"/>
</dbReference>
<evidence type="ECO:0000313" key="2">
    <source>
        <dbReference type="Proteomes" id="UP001501446"/>
    </source>
</evidence>
<protein>
    <recommendedName>
        <fullName evidence="3">Methylase</fullName>
    </recommendedName>
</protein>
<comment type="caution">
    <text evidence="1">The sequence shown here is derived from an EMBL/GenBank/DDBJ whole genome shotgun (WGS) entry which is preliminary data.</text>
</comment>
<dbReference type="PRINTS" id="PR00507">
    <property type="entry name" value="N12N6MTFRASE"/>
</dbReference>
<name>A0ABP8XD80_9MICC</name>
<reference evidence="2" key="1">
    <citation type="journal article" date="2019" name="Int. J. Syst. Evol. Microbiol.">
        <title>The Global Catalogue of Microorganisms (GCM) 10K type strain sequencing project: providing services to taxonomists for standard genome sequencing and annotation.</title>
        <authorList>
            <consortium name="The Broad Institute Genomics Platform"/>
            <consortium name="The Broad Institute Genome Sequencing Center for Infectious Disease"/>
            <person name="Wu L."/>
            <person name="Ma J."/>
        </authorList>
    </citation>
    <scope>NUCLEOTIDE SEQUENCE [LARGE SCALE GENOMIC DNA]</scope>
    <source>
        <strain evidence="2">JCM 18958</strain>
    </source>
</reference>
<evidence type="ECO:0008006" key="3">
    <source>
        <dbReference type="Google" id="ProtNLM"/>
    </source>
</evidence>
<dbReference type="EMBL" id="BAABLN010000035">
    <property type="protein sequence ID" value="GAA4705752.1"/>
    <property type="molecule type" value="Genomic_DNA"/>
</dbReference>
<dbReference type="Proteomes" id="UP001501446">
    <property type="component" value="Unassembled WGS sequence"/>
</dbReference>
<proteinExistence type="predicted"/>
<gene>
    <name evidence="1" type="ORF">GCM10025781_26330</name>
</gene>
<evidence type="ECO:0000313" key="1">
    <source>
        <dbReference type="EMBL" id="GAA4705752.1"/>
    </source>
</evidence>